<dbReference type="Pfam" id="PF00350">
    <property type="entry name" value="Dynamin_N"/>
    <property type="match status" value="1"/>
</dbReference>
<dbReference type="Proteomes" id="UP001199106">
    <property type="component" value="Unassembled WGS sequence"/>
</dbReference>
<dbReference type="SUPFAM" id="SSF52540">
    <property type="entry name" value="P-loop containing nucleoside triphosphate hydrolases"/>
    <property type="match status" value="1"/>
</dbReference>
<sequence>MDWDDFQQRAIVAIPKQTLKRNRCWVGVLRHEKPPEAPLEERDFLWMIGYDQMPIRTIQETYLRSHNVISLQLKHRDALVDQNDIVRSYLRPGSDLVLFWATCAEQSMLGVIKVSAIPTPARQDARSLEARSNVPPMTPPTHDAKTAELRSAGLAVHRPQLNSPSTIANKLCPSPSPIARDLSSIPEDTLLKREANVDAVAIPDGAKIERRSPRSFLDQPALQSPTTGLVQPDQVSTVNRERSSETYGGAVWTDRHIRAILNQQDPELLGRAVARSVEVLNELQEKFSRYAASNADAQSWKQAIQKLIPQAGRTRTVIGVVGNTGAGKSSVINAVLNEENLVPTNCMRACTAVVTEISWNDSIDPSAKYRAEIEFIDRVDWEEELTVLMKDFLTGDGAVSRGIYESDSDASIAWAKFQSVYPKLPRDTLNQHKVSDLMTKTDVSSILGTTKTIETAQASTFYQQLQHYVDSREKCNKKSRGNDGGRTKTTKNTEMEYWPLIKVVRIYTKSPALSTGAVIVDLPGVHDSNAARAAVAQGYLKHCTGLWVVAPIGRAVDDRAAKTLLGSSFRRQLKCDGGFSSVTFICSKTDDISVTEAINSLELDGAAELEELGDENRTSIKKIEDKIESLRESQQACEAALSRTLKDMEIWEELQEQLDDGKKVHAPVGETSKRLKGYKKDSARKRRRVSEEESDENWVPPDDDGTDDDNEVEIALSESDIYKKFQELRRSRKNAREEIWQIKGSIEELKLQKSEHEVQNDETKGKIRRLCIAERNEYSKIAIQRDFAAGIREMDQENAAEEDEDNFDPDEELRDYDQVAKSLPVFCVSSRAYQKLCGRLVKDDPVPGFTNTEETGIPQLQAHCKKLTAGGRIQISRSFLLNLCQLLTAFNLWVSIEGTDSKATQEDKERQIKYLKRALANLDAVFKACIYACFDQVRADLKHYITDKLPELVKDAIDAAPSTAKAWSEKEEQGGLPWPTYLAVVRRHGVFRSFSAGHRDFNADLVDPILKHLANGWERAFQSRLPKAFCTFAANFGRLLYTFHGSVERQADETGVGLAELSILKQQVYTYEQLFHNVATVVIKQMTQLQREVNRNITLTIANGMRNVYELCASECGPGTYKRMKEHMINYVDRERHQMFHAAAGTLQKDLDQMCKALQESMETEAHEIYLQIYRDYVRVLGGAVSSQPAVVQSKQESELRAEVKGILEGVNARFESIGND</sequence>
<proteinExistence type="predicted"/>
<feature type="compositionally biased region" description="Basic residues" evidence="2">
    <location>
        <begin position="674"/>
        <end position="688"/>
    </location>
</feature>
<name>A0AAD4F7Z2_9PLEO</name>
<dbReference type="Pfam" id="PF24564">
    <property type="entry name" value="DUF7605"/>
    <property type="match status" value="1"/>
</dbReference>
<organism evidence="5 6">
    <name type="scientific">Alternaria panax</name>
    <dbReference type="NCBI Taxonomy" id="48097"/>
    <lineage>
        <taxon>Eukaryota</taxon>
        <taxon>Fungi</taxon>
        <taxon>Dikarya</taxon>
        <taxon>Ascomycota</taxon>
        <taxon>Pezizomycotina</taxon>
        <taxon>Dothideomycetes</taxon>
        <taxon>Pleosporomycetidae</taxon>
        <taxon>Pleosporales</taxon>
        <taxon>Pleosporineae</taxon>
        <taxon>Pleosporaceae</taxon>
        <taxon>Alternaria</taxon>
        <taxon>Alternaria sect. Panax</taxon>
    </lineage>
</organism>
<dbReference type="AlphaFoldDB" id="A0AAD4F7Z2"/>
<evidence type="ECO:0008006" key="7">
    <source>
        <dbReference type="Google" id="ProtNLM"/>
    </source>
</evidence>
<feature type="coiled-coil region" evidence="1">
    <location>
        <begin position="732"/>
        <end position="766"/>
    </location>
</feature>
<evidence type="ECO:0000259" key="4">
    <source>
        <dbReference type="Pfam" id="PF24564"/>
    </source>
</evidence>
<keyword evidence="6" id="KW-1185">Reference proteome</keyword>
<comment type="caution">
    <text evidence="5">The sequence shown here is derived from an EMBL/GenBank/DDBJ whole genome shotgun (WGS) entry which is preliminary data.</text>
</comment>
<evidence type="ECO:0000256" key="1">
    <source>
        <dbReference type="SAM" id="Coils"/>
    </source>
</evidence>
<dbReference type="InterPro" id="IPR056024">
    <property type="entry name" value="DUF7605"/>
</dbReference>
<dbReference type="EMBL" id="JAANER010000012">
    <property type="protein sequence ID" value="KAG9185033.1"/>
    <property type="molecule type" value="Genomic_DNA"/>
</dbReference>
<reference evidence="5" key="1">
    <citation type="submission" date="2021-07" db="EMBL/GenBank/DDBJ databases">
        <title>Genome Resource of American Ginseng Black Spot Pathogen Alternaria panax.</title>
        <authorList>
            <person name="Qiu C."/>
            <person name="Wang W."/>
            <person name="Liu Z."/>
        </authorList>
    </citation>
    <scope>NUCLEOTIDE SEQUENCE</scope>
    <source>
        <strain evidence="5">BNCC115425</strain>
    </source>
</reference>
<dbReference type="InterPro" id="IPR045063">
    <property type="entry name" value="Dynamin_N"/>
</dbReference>
<dbReference type="InterPro" id="IPR027417">
    <property type="entry name" value="P-loop_NTPase"/>
</dbReference>
<accession>A0AAD4F7Z2</accession>
<protein>
    <recommendedName>
        <fullName evidence="7">Nuclear GTPase SLIP-GC</fullName>
    </recommendedName>
</protein>
<gene>
    <name evidence="5" type="ORF">G6011_00024</name>
</gene>
<dbReference type="PANTHER" id="PTHR36681">
    <property type="entry name" value="NUCLEAR GTPASE, GERMINAL CENTER-ASSOCIATED, TANDEM DUPLICATE 3"/>
    <property type="match status" value="1"/>
</dbReference>
<evidence type="ECO:0000256" key="2">
    <source>
        <dbReference type="SAM" id="MobiDB-lite"/>
    </source>
</evidence>
<feature type="domain" description="Dynamin N-terminal" evidence="3">
    <location>
        <begin position="318"/>
        <end position="555"/>
    </location>
</feature>
<evidence type="ECO:0000313" key="5">
    <source>
        <dbReference type="EMBL" id="KAG9185033.1"/>
    </source>
</evidence>
<dbReference type="Gene3D" id="3.40.50.300">
    <property type="entry name" value="P-loop containing nucleotide triphosphate hydrolases"/>
    <property type="match status" value="1"/>
</dbReference>
<feature type="domain" description="DUF7605" evidence="4">
    <location>
        <begin position="964"/>
        <end position="1135"/>
    </location>
</feature>
<evidence type="ECO:0000259" key="3">
    <source>
        <dbReference type="Pfam" id="PF00350"/>
    </source>
</evidence>
<evidence type="ECO:0000313" key="6">
    <source>
        <dbReference type="Proteomes" id="UP001199106"/>
    </source>
</evidence>
<feature type="region of interest" description="Disordered" evidence="2">
    <location>
        <begin position="662"/>
        <end position="709"/>
    </location>
</feature>
<dbReference type="PANTHER" id="PTHR36681:SF3">
    <property type="entry name" value="NUCLEAR GTPASE, GERMINAL CENTER-ASSOCIATED, TANDEM DUPLICATE 3"/>
    <property type="match status" value="1"/>
</dbReference>
<feature type="compositionally biased region" description="Acidic residues" evidence="2">
    <location>
        <begin position="692"/>
        <end position="709"/>
    </location>
</feature>
<keyword evidence="1" id="KW-0175">Coiled coil</keyword>